<keyword evidence="8" id="KW-1133">Transmembrane helix</keyword>
<evidence type="ECO:0000259" key="9">
    <source>
        <dbReference type="PROSITE" id="PS50111"/>
    </source>
</evidence>
<dbReference type="CDD" id="cd06225">
    <property type="entry name" value="HAMP"/>
    <property type="match status" value="1"/>
</dbReference>
<dbReference type="Pfam" id="PF00015">
    <property type="entry name" value="MCPsignal"/>
    <property type="match status" value="1"/>
</dbReference>
<name>A0ABW2F543_9BACL</name>
<evidence type="ECO:0000256" key="3">
    <source>
        <dbReference type="ARBA" id="ARBA00023136"/>
    </source>
</evidence>
<feature type="domain" description="HAMP" evidence="10">
    <location>
        <begin position="205"/>
        <end position="258"/>
    </location>
</feature>
<evidence type="ECO:0000313" key="12">
    <source>
        <dbReference type="Proteomes" id="UP001596378"/>
    </source>
</evidence>
<keyword evidence="8" id="KW-0812">Transmembrane</keyword>
<dbReference type="RefSeq" id="WP_378047034.1">
    <property type="nucleotide sequence ID" value="NZ_JBHMDN010000012.1"/>
</dbReference>
<evidence type="ECO:0000256" key="1">
    <source>
        <dbReference type="ARBA" id="ARBA00004236"/>
    </source>
</evidence>
<dbReference type="InterPro" id="IPR024478">
    <property type="entry name" value="HlyB_4HB_MCP"/>
</dbReference>
<keyword evidence="3 8" id="KW-0472">Membrane</keyword>
<evidence type="ECO:0000259" key="10">
    <source>
        <dbReference type="PROSITE" id="PS50885"/>
    </source>
</evidence>
<reference evidence="12" key="1">
    <citation type="journal article" date="2019" name="Int. J. Syst. Evol. Microbiol.">
        <title>The Global Catalogue of Microorganisms (GCM) 10K type strain sequencing project: providing services to taxonomists for standard genome sequencing and annotation.</title>
        <authorList>
            <consortium name="The Broad Institute Genomics Platform"/>
            <consortium name="The Broad Institute Genome Sequencing Center for Infectious Disease"/>
            <person name="Wu L."/>
            <person name="Ma J."/>
        </authorList>
    </citation>
    <scope>NUCLEOTIDE SEQUENCE [LARGE SCALE GENOMIC DNA]</scope>
    <source>
        <strain evidence="12">KCTC 12907</strain>
    </source>
</reference>
<keyword evidence="12" id="KW-1185">Reference proteome</keyword>
<gene>
    <name evidence="11" type="ORF">ACFQMJ_01215</name>
</gene>
<evidence type="ECO:0000256" key="8">
    <source>
        <dbReference type="SAM" id="Phobius"/>
    </source>
</evidence>
<evidence type="ECO:0000256" key="7">
    <source>
        <dbReference type="SAM" id="Coils"/>
    </source>
</evidence>
<organism evidence="11 12">
    <name type="scientific">Cohnella cellulosilytica</name>
    <dbReference type="NCBI Taxonomy" id="986710"/>
    <lineage>
        <taxon>Bacteria</taxon>
        <taxon>Bacillati</taxon>
        <taxon>Bacillota</taxon>
        <taxon>Bacilli</taxon>
        <taxon>Bacillales</taxon>
        <taxon>Paenibacillaceae</taxon>
        <taxon>Cohnella</taxon>
    </lineage>
</organism>
<evidence type="ECO:0000256" key="4">
    <source>
        <dbReference type="ARBA" id="ARBA00023224"/>
    </source>
</evidence>
<dbReference type="SMART" id="SM00304">
    <property type="entry name" value="HAMP"/>
    <property type="match status" value="1"/>
</dbReference>
<sequence>MRSVRAKLLSSFAIVLAFVFALGLTGLSQIKKVSDVTSEVTGVWLFGIDKIMQIDGDIERFLGNYYQAQLTQDKQQQAQLSETSDRLVAAIDEGIRSYGTRLVGEEDEAQYGQLVEAWTKFQNGTAKTAAPGATKDELAAASIEVSEAFVQLRAAVDGLIDYNHAGAEASKEEVNAVYSDTSSVLFFLGIGILIVVGALAWGLIVNLTRPLRATTAVMDRMSAGDLRVDLLRIDRKDEFGVMMESVNKTLLALRQSVQQMQEASTSVAAASSQLYASSEQNSEAARHVSDSINQVASGSEDQANTAAECGRVMDEMSEGVQRIAETTGEVSELSQHTARQANDGSAKMIEVSSRMQRLSETVEQASQTIVKLEEQSAQIGEISGLIGDIAYRTNLLALNAGIEAARAGEHGKGFAVVAGEVRKLASQSDESSKGIIELIETIQKDTLDAAEAMRLSLQEVQDGVLATGQAEQAFREIVSSTGEVSTRVQEAAAAAEQLAASSEEVAASIANMGHIARQTAGMSQQVAATTEEQLASNEEMTRSSQTLSDIAKDLQDLVRKFTI</sequence>
<dbReference type="Proteomes" id="UP001596378">
    <property type="component" value="Unassembled WGS sequence"/>
</dbReference>
<comment type="similarity">
    <text evidence="5">Belongs to the methyl-accepting chemotaxis (MCP) protein family.</text>
</comment>
<keyword evidence="7" id="KW-0175">Coiled coil</keyword>
<keyword evidence="4 6" id="KW-0807">Transducer</keyword>
<dbReference type="InterPro" id="IPR004089">
    <property type="entry name" value="MCPsignal_dom"/>
</dbReference>
<feature type="domain" description="Methyl-accepting transducer" evidence="9">
    <location>
        <begin position="277"/>
        <end position="513"/>
    </location>
</feature>
<dbReference type="InterPro" id="IPR003660">
    <property type="entry name" value="HAMP_dom"/>
</dbReference>
<dbReference type="Pfam" id="PF12729">
    <property type="entry name" value="4HB_MCP_1"/>
    <property type="match status" value="1"/>
</dbReference>
<feature type="coiled-coil region" evidence="7">
    <location>
        <begin position="348"/>
        <end position="375"/>
    </location>
</feature>
<dbReference type="PROSITE" id="PS50111">
    <property type="entry name" value="CHEMOTAXIS_TRANSDUC_2"/>
    <property type="match status" value="1"/>
</dbReference>
<dbReference type="CDD" id="cd11386">
    <property type="entry name" value="MCP_signal"/>
    <property type="match status" value="1"/>
</dbReference>
<keyword evidence="2" id="KW-1003">Cell membrane</keyword>
<protein>
    <submittedName>
        <fullName evidence="11">Methyl-accepting chemotaxis protein</fullName>
    </submittedName>
</protein>
<dbReference type="Gene3D" id="6.10.340.10">
    <property type="match status" value="1"/>
</dbReference>
<evidence type="ECO:0000256" key="2">
    <source>
        <dbReference type="ARBA" id="ARBA00022475"/>
    </source>
</evidence>
<dbReference type="SMART" id="SM00283">
    <property type="entry name" value="MA"/>
    <property type="match status" value="1"/>
</dbReference>
<dbReference type="PROSITE" id="PS50885">
    <property type="entry name" value="HAMP"/>
    <property type="match status" value="1"/>
</dbReference>
<evidence type="ECO:0000256" key="5">
    <source>
        <dbReference type="ARBA" id="ARBA00029447"/>
    </source>
</evidence>
<accession>A0ABW2F543</accession>
<dbReference type="EMBL" id="JBHTAI010000001">
    <property type="protein sequence ID" value="MFC7147139.1"/>
    <property type="molecule type" value="Genomic_DNA"/>
</dbReference>
<dbReference type="SUPFAM" id="SSF58104">
    <property type="entry name" value="Methyl-accepting chemotaxis protein (MCP) signaling domain"/>
    <property type="match status" value="1"/>
</dbReference>
<comment type="caution">
    <text evidence="11">The sequence shown here is derived from an EMBL/GenBank/DDBJ whole genome shotgun (WGS) entry which is preliminary data.</text>
</comment>
<dbReference type="Pfam" id="PF00672">
    <property type="entry name" value="HAMP"/>
    <property type="match status" value="1"/>
</dbReference>
<proteinExistence type="inferred from homology"/>
<evidence type="ECO:0000256" key="6">
    <source>
        <dbReference type="PROSITE-ProRule" id="PRU00284"/>
    </source>
</evidence>
<dbReference type="Gene3D" id="1.10.287.950">
    <property type="entry name" value="Methyl-accepting chemotaxis protein"/>
    <property type="match status" value="1"/>
</dbReference>
<dbReference type="PANTHER" id="PTHR32089:SF112">
    <property type="entry name" value="LYSOZYME-LIKE PROTEIN-RELATED"/>
    <property type="match status" value="1"/>
</dbReference>
<dbReference type="PANTHER" id="PTHR32089">
    <property type="entry name" value="METHYL-ACCEPTING CHEMOTAXIS PROTEIN MCPB"/>
    <property type="match status" value="1"/>
</dbReference>
<feature type="transmembrane region" description="Helical" evidence="8">
    <location>
        <begin position="184"/>
        <end position="204"/>
    </location>
</feature>
<evidence type="ECO:0000313" key="11">
    <source>
        <dbReference type="EMBL" id="MFC7147139.1"/>
    </source>
</evidence>
<comment type="subcellular location">
    <subcellularLocation>
        <location evidence="1">Cell membrane</location>
    </subcellularLocation>
</comment>